<reference evidence="1" key="1">
    <citation type="submission" date="2015-04" db="UniProtKB">
        <authorList>
            <consortium name="EnsemblPlants"/>
        </authorList>
    </citation>
    <scope>IDENTIFICATION</scope>
    <source>
        <strain evidence="1">SL10</strain>
    </source>
</reference>
<evidence type="ECO:0000313" key="2">
    <source>
        <dbReference type="Proteomes" id="UP000006591"/>
    </source>
</evidence>
<dbReference type="Proteomes" id="UP000006591">
    <property type="component" value="Chromosome 1"/>
</dbReference>
<dbReference type="AlphaFoldDB" id="A0A0E0FPA1"/>
<dbReference type="Gramene" id="ONIVA01G25170.1">
    <property type="protein sequence ID" value="ONIVA01G25170.1"/>
    <property type="gene ID" value="ONIVA01G25170"/>
</dbReference>
<protein>
    <submittedName>
        <fullName evidence="1">Uncharacterized protein</fullName>
    </submittedName>
</protein>
<accession>A0A0E0FPA1</accession>
<evidence type="ECO:0000313" key="1">
    <source>
        <dbReference type="EnsemblPlants" id="ONIVA01G25170.1"/>
    </source>
</evidence>
<dbReference type="OMA" id="GWRWPRI"/>
<organism evidence="1">
    <name type="scientific">Oryza nivara</name>
    <name type="common">Indian wild rice</name>
    <name type="synonym">Oryza sativa f. spontanea</name>
    <dbReference type="NCBI Taxonomy" id="4536"/>
    <lineage>
        <taxon>Eukaryota</taxon>
        <taxon>Viridiplantae</taxon>
        <taxon>Streptophyta</taxon>
        <taxon>Embryophyta</taxon>
        <taxon>Tracheophyta</taxon>
        <taxon>Spermatophyta</taxon>
        <taxon>Magnoliopsida</taxon>
        <taxon>Liliopsida</taxon>
        <taxon>Poales</taxon>
        <taxon>Poaceae</taxon>
        <taxon>BOP clade</taxon>
        <taxon>Oryzoideae</taxon>
        <taxon>Oryzeae</taxon>
        <taxon>Oryzinae</taxon>
        <taxon>Oryza</taxon>
    </lineage>
</organism>
<name>A0A0E0FPA1_ORYNI</name>
<sequence length="100" mass="11266">MSIWDAIALPRVGRNIEGRGRADDNLVSDSILACYSQVENGILSNPFCRVALSSPEAVSDHGGWRWPRIIHGDYTDMLQDVDERLLPSETAPNFKIFEYE</sequence>
<dbReference type="HOGENOM" id="CLU_181073_0_0_1"/>
<keyword evidence="2" id="KW-1185">Reference proteome</keyword>
<reference evidence="1" key="2">
    <citation type="submission" date="2018-04" db="EMBL/GenBank/DDBJ databases">
        <title>OnivRS2 (Oryza nivara Reference Sequence Version 2).</title>
        <authorList>
            <person name="Zhang J."/>
            <person name="Kudrna D."/>
            <person name="Lee S."/>
            <person name="Talag J."/>
            <person name="Rajasekar S."/>
            <person name="Welchert J."/>
            <person name="Hsing Y.-I."/>
            <person name="Wing R.A."/>
        </authorList>
    </citation>
    <scope>NUCLEOTIDE SEQUENCE [LARGE SCALE GENOMIC DNA]</scope>
</reference>
<dbReference type="EnsemblPlants" id="ONIVA01G25170.1">
    <property type="protein sequence ID" value="ONIVA01G25170.1"/>
    <property type="gene ID" value="ONIVA01G25170"/>
</dbReference>
<proteinExistence type="predicted"/>